<dbReference type="InterPro" id="IPR050815">
    <property type="entry name" value="TF_fung"/>
</dbReference>
<evidence type="ECO:0000256" key="5">
    <source>
        <dbReference type="ARBA" id="ARBA00023163"/>
    </source>
</evidence>
<dbReference type="PROSITE" id="PS50048">
    <property type="entry name" value="ZN2_CY6_FUNGAL_2"/>
    <property type="match status" value="2"/>
</dbReference>
<dbReference type="RefSeq" id="XP_022583825.1">
    <property type="nucleotide sequence ID" value="XM_022724658.1"/>
</dbReference>
<dbReference type="CDD" id="cd12148">
    <property type="entry name" value="fungal_TF_MHR"/>
    <property type="match status" value="1"/>
</dbReference>
<dbReference type="CDD" id="cd00067">
    <property type="entry name" value="GAL4"/>
    <property type="match status" value="2"/>
</dbReference>
<keyword evidence="3" id="KW-0805">Transcription regulation</keyword>
<sequence length="583" mass="65333">MPRRHLVKPCLQCRSRKVLCDRRPGRCANCERLHHRCSFETAADETQDRPPERRRGVRACVACQHNKERCSGESPDCRSCRQRGRLCRYPERRPARQSPPVSGGGSYRTIKQLAGRSLTLTRVDLLSLLDHYFLHLYPLPSYSFLHEASVRRMVATEAIIEPSLVLAMAAVAGLLCRSSPLAVDERTRCVEHAEQRLWAHLDTPSFFRLQALLLLVQYHAQVGNFARAFMMIAVVSRMAAALRLTYEQPDLDPIVQEMRRRALWTVVLLDGHFSAGLPGYDTIHLDAIYVQFPSTEEVFARGKASGNPTWPHPSLLALILSLSRTRRDIMRFTRQLVLVEEPWPQLHAVVGEFQNTLAQLQTDMTAAGSSRLPPPSERWFVRHLDIHLAWHHAHCDLYRLFLRGCADAAPEVVLDALEPSLVAHAHQTCDEHSAWMATALAGLSSSAAGSDRVLPLGAAVCAFQAARLVLFLPTFQAPGYHNRCRADEALRRAKSFLSFLQVSFGASAPTRDMVSHLERLVALYDVDNPSVDPDMPQSSSSSSSSSSNLATERHGRLAIHSLIHQAKFVDDSHLYQGYLNNDS</sequence>
<dbReference type="PANTHER" id="PTHR47338:SF7">
    <property type="entry name" value="ZN(II)2CYS6 TRANSCRIPTION FACTOR (EUROFUNG)"/>
    <property type="match status" value="1"/>
</dbReference>
<organism evidence="8 9">
    <name type="scientific">Penicilliopsis zonata CBS 506.65</name>
    <dbReference type="NCBI Taxonomy" id="1073090"/>
    <lineage>
        <taxon>Eukaryota</taxon>
        <taxon>Fungi</taxon>
        <taxon>Dikarya</taxon>
        <taxon>Ascomycota</taxon>
        <taxon>Pezizomycotina</taxon>
        <taxon>Eurotiomycetes</taxon>
        <taxon>Eurotiomycetidae</taxon>
        <taxon>Eurotiales</taxon>
        <taxon>Aspergillaceae</taxon>
        <taxon>Penicilliopsis</taxon>
    </lineage>
</organism>
<dbReference type="Pfam" id="PF04082">
    <property type="entry name" value="Fungal_trans"/>
    <property type="match status" value="1"/>
</dbReference>
<evidence type="ECO:0000256" key="2">
    <source>
        <dbReference type="ARBA" id="ARBA00022723"/>
    </source>
</evidence>
<dbReference type="GO" id="GO:0005634">
    <property type="term" value="C:nucleus"/>
    <property type="evidence" value="ECO:0007669"/>
    <property type="project" value="UniProtKB-SubCell"/>
</dbReference>
<dbReference type="Pfam" id="PF00172">
    <property type="entry name" value="Zn_clus"/>
    <property type="match status" value="2"/>
</dbReference>
<keyword evidence="2" id="KW-0479">Metal-binding</keyword>
<dbReference type="GO" id="GO:0006351">
    <property type="term" value="P:DNA-templated transcription"/>
    <property type="evidence" value="ECO:0007669"/>
    <property type="project" value="InterPro"/>
</dbReference>
<keyword evidence="9" id="KW-1185">Reference proteome</keyword>
<keyword evidence="4" id="KW-0238">DNA-binding</keyword>
<dbReference type="GeneID" id="34611123"/>
<dbReference type="PROSITE" id="PS00463">
    <property type="entry name" value="ZN2_CY6_FUNGAL_1"/>
    <property type="match status" value="1"/>
</dbReference>
<dbReference type="SMART" id="SM00066">
    <property type="entry name" value="GAL4"/>
    <property type="match status" value="2"/>
</dbReference>
<dbReference type="Proteomes" id="UP000184188">
    <property type="component" value="Unassembled WGS sequence"/>
</dbReference>
<reference evidence="9" key="1">
    <citation type="journal article" date="2017" name="Genome Biol.">
        <title>Comparative genomics reveals high biological diversity and specific adaptations in the industrially and medically important fungal genus Aspergillus.</title>
        <authorList>
            <person name="de Vries R.P."/>
            <person name="Riley R."/>
            <person name="Wiebenga A."/>
            <person name="Aguilar-Osorio G."/>
            <person name="Amillis S."/>
            <person name="Uchima C.A."/>
            <person name="Anderluh G."/>
            <person name="Asadollahi M."/>
            <person name="Askin M."/>
            <person name="Barry K."/>
            <person name="Battaglia E."/>
            <person name="Bayram O."/>
            <person name="Benocci T."/>
            <person name="Braus-Stromeyer S.A."/>
            <person name="Caldana C."/>
            <person name="Canovas D."/>
            <person name="Cerqueira G.C."/>
            <person name="Chen F."/>
            <person name="Chen W."/>
            <person name="Choi C."/>
            <person name="Clum A."/>
            <person name="Dos Santos R.A."/>
            <person name="Damasio A.R."/>
            <person name="Diallinas G."/>
            <person name="Emri T."/>
            <person name="Fekete E."/>
            <person name="Flipphi M."/>
            <person name="Freyberg S."/>
            <person name="Gallo A."/>
            <person name="Gournas C."/>
            <person name="Habgood R."/>
            <person name="Hainaut M."/>
            <person name="Harispe M.L."/>
            <person name="Henrissat B."/>
            <person name="Hilden K.S."/>
            <person name="Hope R."/>
            <person name="Hossain A."/>
            <person name="Karabika E."/>
            <person name="Karaffa L."/>
            <person name="Karanyi Z."/>
            <person name="Krasevec N."/>
            <person name="Kuo A."/>
            <person name="Kusch H."/>
            <person name="LaButti K."/>
            <person name="Lagendijk E.L."/>
            <person name="Lapidus A."/>
            <person name="Levasseur A."/>
            <person name="Lindquist E."/>
            <person name="Lipzen A."/>
            <person name="Logrieco A.F."/>
            <person name="MacCabe A."/>
            <person name="Maekelae M.R."/>
            <person name="Malavazi I."/>
            <person name="Melin P."/>
            <person name="Meyer V."/>
            <person name="Mielnichuk N."/>
            <person name="Miskei M."/>
            <person name="Molnar A.P."/>
            <person name="Mule G."/>
            <person name="Ngan C.Y."/>
            <person name="Orejas M."/>
            <person name="Orosz E."/>
            <person name="Ouedraogo J.P."/>
            <person name="Overkamp K.M."/>
            <person name="Park H.-S."/>
            <person name="Perrone G."/>
            <person name="Piumi F."/>
            <person name="Punt P.J."/>
            <person name="Ram A.F."/>
            <person name="Ramon A."/>
            <person name="Rauscher S."/>
            <person name="Record E."/>
            <person name="Riano-Pachon D.M."/>
            <person name="Robert V."/>
            <person name="Roehrig J."/>
            <person name="Ruller R."/>
            <person name="Salamov A."/>
            <person name="Salih N.S."/>
            <person name="Samson R.A."/>
            <person name="Sandor E."/>
            <person name="Sanguinetti M."/>
            <person name="Schuetze T."/>
            <person name="Sepcic K."/>
            <person name="Shelest E."/>
            <person name="Sherlock G."/>
            <person name="Sophianopoulou V."/>
            <person name="Squina F.M."/>
            <person name="Sun H."/>
            <person name="Susca A."/>
            <person name="Todd R.B."/>
            <person name="Tsang A."/>
            <person name="Unkles S.E."/>
            <person name="van de Wiele N."/>
            <person name="van Rossen-Uffink D."/>
            <person name="Oliveira J.V."/>
            <person name="Vesth T.C."/>
            <person name="Visser J."/>
            <person name="Yu J.-H."/>
            <person name="Zhou M."/>
            <person name="Andersen M.R."/>
            <person name="Archer D.B."/>
            <person name="Baker S.E."/>
            <person name="Benoit I."/>
            <person name="Brakhage A.A."/>
            <person name="Braus G.H."/>
            <person name="Fischer R."/>
            <person name="Frisvad J.C."/>
            <person name="Goldman G.H."/>
            <person name="Houbraken J."/>
            <person name="Oakley B."/>
            <person name="Pocsi I."/>
            <person name="Scazzocchio C."/>
            <person name="Seiboth B."/>
            <person name="vanKuyk P.A."/>
            <person name="Wortman J."/>
            <person name="Dyer P.S."/>
            <person name="Grigoriev I.V."/>
        </authorList>
    </citation>
    <scope>NUCLEOTIDE SEQUENCE [LARGE SCALE GENOMIC DNA]</scope>
    <source>
        <strain evidence="9">CBS 506.65</strain>
    </source>
</reference>
<dbReference type="EMBL" id="KV878338">
    <property type="protein sequence ID" value="OJJ49315.1"/>
    <property type="molecule type" value="Genomic_DNA"/>
</dbReference>
<proteinExistence type="predicted"/>
<feature type="domain" description="Zn(2)-C6 fungal-type" evidence="7">
    <location>
        <begin position="59"/>
        <end position="89"/>
    </location>
</feature>
<dbReference type="GO" id="GO:0003677">
    <property type="term" value="F:DNA binding"/>
    <property type="evidence" value="ECO:0007669"/>
    <property type="project" value="UniProtKB-KW"/>
</dbReference>
<dbReference type="InterPro" id="IPR007219">
    <property type="entry name" value="XnlR_reg_dom"/>
</dbReference>
<protein>
    <recommendedName>
        <fullName evidence="7">Zn(2)-C6 fungal-type domain-containing protein</fullName>
    </recommendedName>
</protein>
<dbReference type="AlphaFoldDB" id="A0A1L9SQ12"/>
<dbReference type="VEuPathDB" id="FungiDB:ASPZODRAFT_14035"/>
<feature type="domain" description="Zn(2)-C6 fungal-type" evidence="7">
    <location>
        <begin position="9"/>
        <end position="39"/>
    </location>
</feature>
<dbReference type="STRING" id="1073090.A0A1L9SQ12"/>
<dbReference type="PANTHER" id="PTHR47338">
    <property type="entry name" value="ZN(II)2CYS6 TRANSCRIPTION FACTOR (EUROFUNG)-RELATED"/>
    <property type="match status" value="1"/>
</dbReference>
<dbReference type="GO" id="GO:0008270">
    <property type="term" value="F:zinc ion binding"/>
    <property type="evidence" value="ECO:0007669"/>
    <property type="project" value="InterPro"/>
</dbReference>
<dbReference type="InterPro" id="IPR001138">
    <property type="entry name" value="Zn2Cys6_DnaBD"/>
</dbReference>
<evidence type="ECO:0000256" key="3">
    <source>
        <dbReference type="ARBA" id="ARBA00023015"/>
    </source>
</evidence>
<keyword evidence="6" id="KW-0539">Nucleus</keyword>
<dbReference type="SUPFAM" id="SSF57701">
    <property type="entry name" value="Zn2/Cys6 DNA-binding domain"/>
    <property type="match status" value="2"/>
</dbReference>
<evidence type="ECO:0000259" key="7">
    <source>
        <dbReference type="PROSITE" id="PS50048"/>
    </source>
</evidence>
<accession>A0A1L9SQ12</accession>
<evidence type="ECO:0000256" key="1">
    <source>
        <dbReference type="ARBA" id="ARBA00004123"/>
    </source>
</evidence>
<dbReference type="InterPro" id="IPR036864">
    <property type="entry name" value="Zn2-C6_fun-type_DNA-bd_sf"/>
</dbReference>
<evidence type="ECO:0000313" key="9">
    <source>
        <dbReference type="Proteomes" id="UP000184188"/>
    </source>
</evidence>
<evidence type="ECO:0000313" key="8">
    <source>
        <dbReference type="EMBL" id="OJJ49315.1"/>
    </source>
</evidence>
<evidence type="ECO:0000256" key="4">
    <source>
        <dbReference type="ARBA" id="ARBA00023125"/>
    </source>
</evidence>
<dbReference type="Gene3D" id="4.10.240.10">
    <property type="entry name" value="Zn(2)-C6 fungal-type DNA-binding domain"/>
    <property type="match status" value="2"/>
</dbReference>
<dbReference type="OrthoDB" id="2563500at2759"/>
<evidence type="ECO:0000256" key="6">
    <source>
        <dbReference type="ARBA" id="ARBA00023242"/>
    </source>
</evidence>
<comment type="subcellular location">
    <subcellularLocation>
        <location evidence="1">Nucleus</location>
    </subcellularLocation>
</comment>
<name>A0A1L9SQ12_9EURO</name>
<dbReference type="GO" id="GO:0000981">
    <property type="term" value="F:DNA-binding transcription factor activity, RNA polymerase II-specific"/>
    <property type="evidence" value="ECO:0007669"/>
    <property type="project" value="InterPro"/>
</dbReference>
<keyword evidence="5" id="KW-0804">Transcription</keyword>
<gene>
    <name evidence="8" type="ORF">ASPZODRAFT_14035</name>
</gene>